<dbReference type="Proteomes" id="UP000222252">
    <property type="component" value="Segment"/>
</dbReference>
<dbReference type="EMBL" id="KY705255">
    <property type="protein sequence ID" value="ARU13175.1"/>
    <property type="molecule type" value="Genomic_DNA"/>
</dbReference>
<name>A0A286QP44_9CAUD</name>
<accession>A0A286QP44</accession>
<sequence>MAAVVEASAFLLGLFLCYNIPISMASHAYAQIRSEGGFLFALF</sequence>
<organism evidence="1 2">
    <name type="scientific">Streptococcus phage P0095</name>
    <dbReference type="NCBI Taxonomy" id="1971414"/>
    <lineage>
        <taxon>Viruses</taxon>
        <taxon>Duplodnaviria</taxon>
        <taxon>Heunggongvirae</taxon>
        <taxon>Uroviricota</taxon>
        <taxon>Caudoviricetes</taxon>
        <taxon>Aliceevansviridae</taxon>
        <taxon>Vansinderenvirus</taxon>
        <taxon>Vansinderenvirus P0095</taxon>
    </lineage>
</organism>
<proteinExistence type="predicted"/>
<protein>
    <submittedName>
        <fullName evidence="1">Uncharacterized protein</fullName>
    </submittedName>
</protein>
<evidence type="ECO:0000313" key="1">
    <source>
        <dbReference type="EMBL" id="ARU13175.1"/>
    </source>
</evidence>
<keyword evidence="2" id="KW-1185">Reference proteome</keyword>
<evidence type="ECO:0000313" key="2">
    <source>
        <dbReference type="Proteomes" id="UP000222252"/>
    </source>
</evidence>
<gene>
    <name evidence="1" type="ORF">P0095_25</name>
</gene>
<reference evidence="1 2" key="1">
    <citation type="journal article" date="2017" name="Front. Microbiol.">
        <title>Global Survey and Genome Exploration of Bacteriophages Infecting the Lactic Acid Bacterium Streptococcus thermophilus.</title>
        <authorList>
            <person name="McDonnell B."/>
            <person name="Mahony J."/>
            <person name="Hanemaaijer L."/>
            <person name="Neve H."/>
            <person name="Noben J.-P."/>
            <person name="Lugli G.A."/>
            <person name="Ventura M."/>
            <person name="Kouwen T.R."/>
            <person name="van Sinderen D."/>
        </authorList>
    </citation>
    <scope>NUCLEOTIDE SEQUENCE [LARGE SCALE GENOMIC DNA]</scope>
</reference>